<reference evidence="1" key="1">
    <citation type="journal article" date="2023" name="Comput. Struct. Biotechnol. J.">
        <title>Discovery of a novel marine Bacteroidetes with a rich repertoire of carbohydrate-active enzymes.</title>
        <authorList>
            <person name="Chen B."/>
            <person name="Liu G."/>
            <person name="Chen Q."/>
            <person name="Wang H."/>
            <person name="Liu L."/>
            <person name="Tang K."/>
        </authorList>
    </citation>
    <scope>NUCLEOTIDE SEQUENCE</scope>
    <source>
        <strain evidence="1">TK19036</strain>
    </source>
</reference>
<dbReference type="SUPFAM" id="SSF53448">
    <property type="entry name" value="Nucleotide-diphospho-sugar transferases"/>
    <property type="match status" value="1"/>
</dbReference>
<accession>A0AA49JE93</accession>
<dbReference type="EMBL" id="CP120682">
    <property type="protein sequence ID" value="WKN36971.1"/>
    <property type="molecule type" value="Genomic_DNA"/>
</dbReference>
<dbReference type="AlphaFoldDB" id="A0AA49JE93"/>
<name>A0AA49JE93_9BACT</name>
<reference evidence="1" key="2">
    <citation type="journal article" date="2024" name="Antonie Van Leeuwenhoek">
        <title>Roseihalotalea indica gen. nov., sp. nov., a halophilic Bacteroidetes from mesopelagic Southwest Indian Ocean with higher carbohydrate metabolic potential.</title>
        <authorList>
            <person name="Chen B."/>
            <person name="Zhang M."/>
            <person name="Lin D."/>
            <person name="Ye J."/>
            <person name="Tang K."/>
        </authorList>
    </citation>
    <scope>NUCLEOTIDE SEQUENCE</scope>
    <source>
        <strain evidence="1">TK19036</strain>
    </source>
</reference>
<dbReference type="InterPro" id="IPR029044">
    <property type="entry name" value="Nucleotide-diphossugar_trans"/>
</dbReference>
<organism evidence="1">
    <name type="scientific">Roseihalotalea indica</name>
    <dbReference type="NCBI Taxonomy" id="2867963"/>
    <lineage>
        <taxon>Bacteria</taxon>
        <taxon>Pseudomonadati</taxon>
        <taxon>Bacteroidota</taxon>
        <taxon>Cytophagia</taxon>
        <taxon>Cytophagales</taxon>
        <taxon>Catalimonadaceae</taxon>
        <taxon>Roseihalotalea</taxon>
    </lineage>
</organism>
<protein>
    <submittedName>
        <fullName evidence="1">Uncharacterized protein</fullName>
    </submittedName>
</protein>
<gene>
    <name evidence="1" type="ORF">K4G66_31890</name>
</gene>
<sequence length="317" mass="37139">MNLILTLASGYNFHQLKPFFKTLQSTSYSGDIVVFGHALTSHTIQQIEAHNARVVLYEKDHPYIHKIAKSQVKNPGQYLYPNSLRYFLYQAYLKEHKGEYDQVMHTDIRDVIFQKNPFDYPYQDGVYFFLEHTTTKLGSSQHNSYWIQHGFGQKVLDQMKDETISCSGVTIADYDSFMDYLSKMTNHLCKIPDTGGMDQGIHNYMLRNNQLSKFHTVPDDSGTVSTISTFKPFKCIKLGNHNTVVNQNGALINIVHQYDRHWGLLWRYNKREYFKRRTDLLKQFLLAVKKAKKVKRSHLKNLKSILFSPMLKKYTWE</sequence>
<proteinExistence type="predicted"/>
<evidence type="ECO:0000313" key="1">
    <source>
        <dbReference type="EMBL" id="WKN36971.1"/>
    </source>
</evidence>